<dbReference type="GO" id="GO:0045892">
    <property type="term" value="P:negative regulation of DNA-templated transcription"/>
    <property type="evidence" value="ECO:0007669"/>
    <property type="project" value="TreeGrafter"/>
</dbReference>
<dbReference type="InterPro" id="IPR001660">
    <property type="entry name" value="SAM"/>
</dbReference>
<feature type="domain" description="SAM" evidence="2">
    <location>
        <begin position="207"/>
        <end position="271"/>
    </location>
</feature>
<organism evidence="3 4">
    <name type="scientific">Amblyomma americanum</name>
    <name type="common">Lone star tick</name>
    <dbReference type="NCBI Taxonomy" id="6943"/>
    <lineage>
        <taxon>Eukaryota</taxon>
        <taxon>Metazoa</taxon>
        <taxon>Ecdysozoa</taxon>
        <taxon>Arthropoda</taxon>
        <taxon>Chelicerata</taxon>
        <taxon>Arachnida</taxon>
        <taxon>Acari</taxon>
        <taxon>Parasitiformes</taxon>
        <taxon>Ixodida</taxon>
        <taxon>Ixodoidea</taxon>
        <taxon>Ixodidae</taxon>
        <taxon>Amblyomminae</taxon>
        <taxon>Amblyomma</taxon>
    </lineage>
</organism>
<proteinExistence type="predicted"/>
<dbReference type="Gene3D" id="1.10.150.50">
    <property type="entry name" value="Transcription Factor, Ets-1"/>
    <property type="match status" value="1"/>
</dbReference>
<dbReference type="EMBL" id="JARKHS020027548">
    <property type="protein sequence ID" value="KAK8765268.1"/>
    <property type="molecule type" value="Genomic_DNA"/>
</dbReference>
<protein>
    <recommendedName>
        <fullName evidence="2">SAM domain-containing protein</fullName>
    </recommendedName>
</protein>
<dbReference type="Pfam" id="PF00536">
    <property type="entry name" value="SAM_1"/>
    <property type="match status" value="1"/>
</dbReference>
<dbReference type="PANTHER" id="PTHR12247:SF138">
    <property type="entry name" value="POLYHOMEOTIC DISTAL, ISOFORM A-RELATED"/>
    <property type="match status" value="1"/>
</dbReference>
<evidence type="ECO:0000259" key="2">
    <source>
        <dbReference type="PROSITE" id="PS50105"/>
    </source>
</evidence>
<reference evidence="3 4" key="1">
    <citation type="journal article" date="2023" name="Arcadia Sci">
        <title>De novo assembly of a long-read Amblyomma americanum tick genome.</title>
        <authorList>
            <person name="Chou S."/>
            <person name="Poskanzer K.E."/>
            <person name="Rollins M."/>
            <person name="Thuy-Boun P.S."/>
        </authorList>
    </citation>
    <scope>NUCLEOTIDE SEQUENCE [LARGE SCALE GENOMIC DNA]</scope>
    <source>
        <strain evidence="3">F_SG_1</strain>
        <tissue evidence="3">Salivary glands</tissue>
    </source>
</reference>
<sequence length="272" mass="29472">MSRKATLRNVAGNVGPGSVAASRGGQQPQVTMLPLLRHVPGRPMAMPNAVTHVIDDYVIYESLEPFSISYMANALDDERTGLPVGLELPSAVAPPPVSRELPNLAPARTATPAAKKTESKPIPVTNPTLDPVLSQLMALAASLSQNQTLATENQNPVVIPVPAPPLIPIPITRTTAKQTPRVRVLGRRHVPTSRRPPLLRIKPPSSWTVDEVAHYIQRLPGCAKYAEAFREQLIDGEALFLLNEHHLMKAMSLKLGPAVKICAVIRSLRENL</sequence>
<evidence type="ECO:0000313" key="4">
    <source>
        <dbReference type="Proteomes" id="UP001321473"/>
    </source>
</evidence>
<feature type="region of interest" description="Disordered" evidence="1">
    <location>
        <begin position="1"/>
        <end position="25"/>
    </location>
</feature>
<dbReference type="InterPro" id="IPR050548">
    <property type="entry name" value="PcG_chromatin_remod_factors"/>
</dbReference>
<dbReference type="GO" id="GO:0042393">
    <property type="term" value="F:histone binding"/>
    <property type="evidence" value="ECO:0007669"/>
    <property type="project" value="TreeGrafter"/>
</dbReference>
<dbReference type="InterPro" id="IPR013761">
    <property type="entry name" value="SAM/pointed_sf"/>
</dbReference>
<dbReference type="Proteomes" id="UP001321473">
    <property type="component" value="Unassembled WGS sequence"/>
</dbReference>
<dbReference type="SUPFAM" id="SSF47769">
    <property type="entry name" value="SAM/Pointed domain"/>
    <property type="match status" value="1"/>
</dbReference>
<accession>A0AAQ4DS28</accession>
<keyword evidence="4" id="KW-1185">Reference proteome</keyword>
<dbReference type="SMART" id="SM00454">
    <property type="entry name" value="SAM"/>
    <property type="match status" value="1"/>
</dbReference>
<dbReference type="PANTHER" id="PTHR12247">
    <property type="entry name" value="POLYCOMB GROUP PROTEIN"/>
    <property type="match status" value="1"/>
</dbReference>
<evidence type="ECO:0000313" key="3">
    <source>
        <dbReference type="EMBL" id="KAK8765268.1"/>
    </source>
</evidence>
<name>A0AAQ4DS28_AMBAM</name>
<feature type="region of interest" description="Disordered" evidence="1">
    <location>
        <begin position="94"/>
        <end position="125"/>
    </location>
</feature>
<gene>
    <name evidence="3" type="ORF">V5799_032104</name>
</gene>
<dbReference type="GO" id="GO:0035102">
    <property type="term" value="C:PRC1 complex"/>
    <property type="evidence" value="ECO:0007669"/>
    <property type="project" value="TreeGrafter"/>
</dbReference>
<comment type="caution">
    <text evidence="3">The sequence shown here is derived from an EMBL/GenBank/DDBJ whole genome shotgun (WGS) entry which is preliminary data.</text>
</comment>
<feature type="compositionally biased region" description="Low complexity" evidence="1">
    <location>
        <begin position="105"/>
        <end position="114"/>
    </location>
</feature>
<dbReference type="GO" id="GO:0003682">
    <property type="term" value="F:chromatin binding"/>
    <property type="evidence" value="ECO:0007669"/>
    <property type="project" value="TreeGrafter"/>
</dbReference>
<dbReference type="CDD" id="cd09509">
    <property type="entry name" value="SAM_Polycomb"/>
    <property type="match status" value="1"/>
</dbReference>
<dbReference type="AlphaFoldDB" id="A0AAQ4DS28"/>
<evidence type="ECO:0000256" key="1">
    <source>
        <dbReference type="SAM" id="MobiDB-lite"/>
    </source>
</evidence>
<dbReference type="PROSITE" id="PS50105">
    <property type="entry name" value="SAM_DOMAIN"/>
    <property type="match status" value="1"/>
</dbReference>